<evidence type="ECO:0000256" key="2">
    <source>
        <dbReference type="ARBA" id="ARBA00004986"/>
    </source>
</evidence>
<keyword evidence="21" id="KW-0486">Methionine biosynthesis</keyword>
<comment type="catalytic activity">
    <reaction evidence="25">
        <text>L-homoserine + NADP(+) = L-aspartate 4-semialdehyde + NADPH + H(+)</text>
        <dbReference type="Rhea" id="RHEA:15761"/>
        <dbReference type="ChEBI" id="CHEBI:15378"/>
        <dbReference type="ChEBI" id="CHEBI:57476"/>
        <dbReference type="ChEBI" id="CHEBI:57783"/>
        <dbReference type="ChEBI" id="CHEBI:58349"/>
        <dbReference type="ChEBI" id="CHEBI:537519"/>
        <dbReference type="EC" id="1.1.1.3"/>
    </reaction>
    <physiologicalReaction direction="right-to-left" evidence="25">
        <dbReference type="Rhea" id="RHEA:15763"/>
    </physiologicalReaction>
</comment>
<dbReference type="PROSITE" id="PS00324">
    <property type="entry name" value="ASPARTOKINASE"/>
    <property type="match status" value="1"/>
</dbReference>
<dbReference type="Gene3D" id="3.30.360.10">
    <property type="entry name" value="Dihydrodipicolinate Reductase, domain 2"/>
    <property type="match status" value="1"/>
</dbReference>
<feature type="domain" description="ACT" evidence="26">
    <location>
        <begin position="348"/>
        <end position="423"/>
    </location>
</feature>
<comment type="function">
    <text evidence="23">Bifunctional aspartate kinase and homoserine dehydrogenase that catalyzes the first and the third steps toward the synthesis of lysine, methionine and threonine from aspartate.</text>
</comment>
<dbReference type="GO" id="GO:0004412">
    <property type="term" value="F:homoserine dehydrogenase activity"/>
    <property type="evidence" value="ECO:0007669"/>
    <property type="project" value="UniProtKB-EC"/>
</dbReference>
<dbReference type="SUPFAM" id="SSF51735">
    <property type="entry name" value="NAD(P)-binding Rossmann-fold domains"/>
    <property type="match status" value="1"/>
</dbReference>
<dbReference type="InterPro" id="IPR001048">
    <property type="entry name" value="Asp/Glu/Uridylate_kinase"/>
</dbReference>
<dbReference type="EMBL" id="UINC01001272">
    <property type="protein sequence ID" value="SUZ76308.1"/>
    <property type="molecule type" value="Genomic_DNA"/>
</dbReference>
<dbReference type="SUPFAM" id="SSF55347">
    <property type="entry name" value="Glyceraldehyde-3-phosphate dehydrogenase-like, C-terminal domain"/>
    <property type="match status" value="1"/>
</dbReference>
<dbReference type="FunFam" id="3.30.2130.10:FF:000001">
    <property type="entry name" value="Bifunctional aspartokinase/homoserine dehydrogenase"/>
    <property type="match status" value="1"/>
</dbReference>
<dbReference type="InterPro" id="IPR036291">
    <property type="entry name" value="NAD(P)-bd_dom_sf"/>
</dbReference>
<keyword evidence="13" id="KW-0547">Nucleotide-binding</keyword>
<evidence type="ECO:0000256" key="18">
    <source>
        <dbReference type="ARBA" id="ARBA00023027"/>
    </source>
</evidence>
<dbReference type="InterPro" id="IPR054352">
    <property type="entry name" value="ACT_Aspartokinase"/>
</dbReference>
<accession>A0A381QBF5</accession>
<keyword evidence="10" id="KW-0808">Transferase</keyword>
<dbReference type="Gene3D" id="3.40.1160.10">
    <property type="entry name" value="Acetylglutamate kinase-like"/>
    <property type="match status" value="1"/>
</dbReference>
<evidence type="ECO:0000256" key="12">
    <source>
        <dbReference type="ARBA" id="ARBA00022723"/>
    </source>
</evidence>
<evidence type="ECO:0000259" key="26">
    <source>
        <dbReference type="PROSITE" id="PS51671"/>
    </source>
</evidence>
<dbReference type="Pfam" id="PF00742">
    <property type="entry name" value="Homoserine_dh"/>
    <property type="match status" value="1"/>
</dbReference>
<evidence type="ECO:0000256" key="3">
    <source>
        <dbReference type="ARBA" id="ARBA00005056"/>
    </source>
</evidence>
<dbReference type="NCBIfam" id="NF006959">
    <property type="entry name" value="PRK09436.1"/>
    <property type="match status" value="1"/>
</dbReference>
<evidence type="ECO:0000256" key="6">
    <source>
        <dbReference type="ARBA" id="ARBA00007952"/>
    </source>
</evidence>
<organism evidence="27">
    <name type="scientific">marine metagenome</name>
    <dbReference type="NCBI Taxonomy" id="408172"/>
    <lineage>
        <taxon>unclassified sequences</taxon>
        <taxon>metagenomes</taxon>
        <taxon>ecological metagenomes</taxon>
    </lineage>
</organism>
<dbReference type="InterPro" id="IPR011147">
    <property type="entry name" value="Bifunc_Aspkin/hSer_DH"/>
</dbReference>
<dbReference type="GO" id="GO:0004072">
    <property type="term" value="F:aspartate kinase activity"/>
    <property type="evidence" value="ECO:0007669"/>
    <property type="project" value="UniProtKB-EC"/>
</dbReference>
<dbReference type="InterPro" id="IPR019811">
    <property type="entry name" value="HDH_CS"/>
</dbReference>
<feature type="domain" description="ACT" evidence="26">
    <location>
        <begin position="429"/>
        <end position="504"/>
    </location>
</feature>
<name>A0A381QBF5_9ZZZZ</name>
<dbReference type="GO" id="GO:0046872">
    <property type="term" value="F:metal ion binding"/>
    <property type="evidence" value="ECO:0007669"/>
    <property type="project" value="UniProtKB-KW"/>
</dbReference>
<comment type="pathway">
    <text evidence="3">Amino-acid biosynthesis; L-threonine biosynthesis; L-threonine from L-aspartate: step 3/5.</text>
</comment>
<dbReference type="GO" id="GO:0050661">
    <property type="term" value="F:NADP binding"/>
    <property type="evidence" value="ECO:0007669"/>
    <property type="project" value="InterPro"/>
</dbReference>
<protein>
    <recommendedName>
        <fullName evidence="26">ACT domain-containing protein</fullName>
    </recommendedName>
</protein>
<dbReference type="CDD" id="cd04243">
    <property type="entry name" value="AAK_AK-HSDH-like"/>
    <property type="match status" value="1"/>
</dbReference>
<evidence type="ECO:0000256" key="4">
    <source>
        <dbReference type="ARBA" id="ARBA00005062"/>
    </source>
</evidence>
<dbReference type="FunFam" id="3.30.360.10:FF:000006">
    <property type="entry name" value="Bifunctional aspartokinase/homoserine dehydrogenase"/>
    <property type="match status" value="1"/>
</dbReference>
<dbReference type="PROSITE" id="PS01042">
    <property type="entry name" value="HOMOSER_DHGENASE"/>
    <property type="match status" value="1"/>
</dbReference>
<keyword evidence="22" id="KW-0511">Multifunctional enzyme</keyword>
<proteinExistence type="inferred from homology"/>
<sequence>MRTGTARGKLAPLLQQASNMSTSSKEVSMGLRVLKFGGTSLGNSDRVREVASIIAAQSEKGPTIAVVSAFGHVTDELVSASDLAKAGDKSCAAKLEEIRSLHLESVEELAGPEDQSEVAQSIDLILTQLEELLRGVSLVNECTPRTQDGVLSVGERLSTILVASALRARGLDAEACDTTGLIVTDANFGAASVKMAPTRERVVPHFEQAGPLQVVTGFVAGTEAGETTTLGRGGSDYTATLLGAILDAEAVEIWTDVNGVMSADPRIVKEAFSLEILSYDELMELSHWGAKVMHPAAVQPAREKGLPVLIRNTLNREFKGTEVREVAPATRGPVRGIASINNVSLLRLEGIGLQGSPGTAERLFGALARERISVILITQASSERSICFAVEPGKLEQAVHAAHEAFALERQANLVEDLVVEERCSIMAAVGEAMRESPGIAGRIFDVLGHHRVNVRAIAQGSSELNISLVVTQDDEERALRAIHRALFQPPGRSLRLYVSGVGRVGAALLDQIGAQAERLRAEGVEVVLAGLARSKGAVLDPMGLDLSDWRSASETAMTTQADMIETAVRSDHPRRVFVDATASVDVGQDYEALLEEGVAVVSANKLAFSDAMERFDTLRRLGAQGMGLFFETTVGAGLPVLKTIEDLVATGDEIKQVEGVLSGTLGFICDRLMAGTPFSEALREADDLGYTEPDPREDLGGRDVARKLVILGRMAGFSFELGDVKITPLLPGEGWSDTAVGDFWKRLPEVDAHFTDLREQALAAGRVLRYLASVDEGQASVRLTEVAPDHPCASLSNSENLVTITSTRYADTPLVVRGPGAGPDVTAAGVFADILRALAES</sequence>
<dbReference type="CDD" id="cd04921">
    <property type="entry name" value="ACT_AKi-HSDH-ThrA-like_1"/>
    <property type="match status" value="1"/>
</dbReference>
<evidence type="ECO:0000256" key="7">
    <source>
        <dbReference type="ARBA" id="ARBA00010046"/>
    </source>
</evidence>
<keyword evidence="20" id="KW-0457">Lysine biosynthesis</keyword>
<evidence type="ECO:0000256" key="15">
    <source>
        <dbReference type="ARBA" id="ARBA00022840"/>
    </source>
</evidence>
<dbReference type="GO" id="GO:0009086">
    <property type="term" value="P:methionine biosynthetic process"/>
    <property type="evidence" value="ECO:0007669"/>
    <property type="project" value="UniProtKB-KW"/>
</dbReference>
<dbReference type="InterPro" id="IPR049638">
    <property type="entry name" value="AK-HD"/>
</dbReference>
<keyword evidence="9" id="KW-0028">Amino-acid biosynthesis</keyword>
<dbReference type="UniPathway" id="UPA00050">
    <property type="reaction ID" value="UER00063"/>
</dbReference>
<evidence type="ECO:0000256" key="14">
    <source>
        <dbReference type="ARBA" id="ARBA00022777"/>
    </source>
</evidence>
<dbReference type="GO" id="GO:0009089">
    <property type="term" value="P:lysine biosynthetic process via diaminopimelate"/>
    <property type="evidence" value="ECO:0007669"/>
    <property type="project" value="UniProtKB-UniPathway"/>
</dbReference>
<dbReference type="Gene3D" id="3.30.2130.10">
    <property type="entry name" value="VC0802-like"/>
    <property type="match status" value="1"/>
</dbReference>
<dbReference type="InterPro" id="IPR001342">
    <property type="entry name" value="HDH_cat"/>
</dbReference>
<comment type="similarity">
    <text evidence="7">In the N-terminal section; belongs to the aspartokinase family.</text>
</comment>
<dbReference type="PANTHER" id="PTHR43070">
    <property type="match status" value="1"/>
</dbReference>
<dbReference type="NCBIfam" id="TIGR00657">
    <property type="entry name" value="asp_kinases"/>
    <property type="match status" value="1"/>
</dbReference>
<dbReference type="UniPathway" id="UPA00034">
    <property type="reaction ID" value="UER00015"/>
</dbReference>
<reference evidence="27" key="1">
    <citation type="submission" date="2018-05" db="EMBL/GenBank/DDBJ databases">
        <authorList>
            <person name="Lanie J.A."/>
            <person name="Ng W.-L."/>
            <person name="Kazmierczak K.M."/>
            <person name="Andrzejewski T.M."/>
            <person name="Davidsen T.M."/>
            <person name="Wayne K.J."/>
            <person name="Tettelin H."/>
            <person name="Glass J.I."/>
            <person name="Rusch D."/>
            <person name="Podicherti R."/>
            <person name="Tsui H.-C.T."/>
            <person name="Winkler M.E."/>
        </authorList>
    </citation>
    <scope>NUCLEOTIDE SEQUENCE</scope>
</reference>
<dbReference type="InterPro" id="IPR002912">
    <property type="entry name" value="ACT_dom"/>
</dbReference>
<dbReference type="InterPro" id="IPR045865">
    <property type="entry name" value="ACT-like_dom_sf"/>
</dbReference>
<dbReference type="Gene3D" id="3.40.50.720">
    <property type="entry name" value="NAD(P)-binding Rossmann-like Domain"/>
    <property type="match status" value="1"/>
</dbReference>
<keyword evidence="16" id="KW-0521">NADP</keyword>
<evidence type="ECO:0000256" key="13">
    <source>
        <dbReference type="ARBA" id="ARBA00022741"/>
    </source>
</evidence>
<evidence type="ECO:0000256" key="5">
    <source>
        <dbReference type="ARBA" id="ARBA00005139"/>
    </source>
</evidence>
<comment type="pathway">
    <text evidence="4">Amino-acid biosynthesis; L-methionine biosynthesis via de novo pathway; L-homoserine from L-aspartate: step 3/3.</text>
</comment>
<keyword evidence="14" id="KW-0418">Kinase</keyword>
<evidence type="ECO:0000256" key="25">
    <source>
        <dbReference type="ARBA" id="ARBA00048841"/>
    </source>
</evidence>
<comment type="catalytic activity">
    <reaction evidence="24">
        <text>L-aspartate + ATP = 4-phospho-L-aspartate + ADP</text>
        <dbReference type="Rhea" id="RHEA:23776"/>
        <dbReference type="ChEBI" id="CHEBI:29991"/>
        <dbReference type="ChEBI" id="CHEBI:30616"/>
        <dbReference type="ChEBI" id="CHEBI:57535"/>
        <dbReference type="ChEBI" id="CHEBI:456216"/>
        <dbReference type="EC" id="2.7.2.4"/>
    </reaction>
    <physiologicalReaction direction="left-to-right" evidence="24">
        <dbReference type="Rhea" id="RHEA:23777"/>
    </physiologicalReaction>
</comment>
<keyword evidence="12" id="KW-0479">Metal-binding</keyword>
<dbReference type="PROSITE" id="PS51671">
    <property type="entry name" value="ACT"/>
    <property type="match status" value="2"/>
</dbReference>
<evidence type="ECO:0000256" key="23">
    <source>
        <dbReference type="ARBA" id="ARBA00044938"/>
    </source>
</evidence>
<comment type="cofactor">
    <cofactor evidence="1">
        <name>a metal cation</name>
        <dbReference type="ChEBI" id="CHEBI:25213"/>
    </cofactor>
</comment>
<dbReference type="SUPFAM" id="SSF55021">
    <property type="entry name" value="ACT-like"/>
    <property type="match status" value="2"/>
</dbReference>
<dbReference type="InterPro" id="IPR036393">
    <property type="entry name" value="AceGlu_kinase-like_sf"/>
</dbReference>
<evidence type="ECO:0000256" key="24">
    <source>
        <dbReference type="ARBA" id="ARBA00048561"/>
    </source>
</evidence>
<comment type="similarity">
    <text evidence="6">In the C-terminal section; belongs to the homoserine dehydrogenase family.</text>
</comment>
<keyword evidence="11" id="KW-0791">Threonine biosynthesis</keyword>
<keyword evidence="15" id="KW-0067">ATP-binding</keyword>
<evidence type="ECO:0000256" key="19">
    <source>
        <dbReference type="ARBA" id="ARBA00023053"/>
    </source>
</evidence>
<evidence type="ECO:0000256" key="16">
    <source>
        <dbReference type="ARBA" id="ARBA00022857"/>
    </source>
</evidence>
<evidence type="ECO:0000256" key="21">
    <source>
        <dbReference type="ARBA" id="ARBA00023167"/>
    </source>
</evidence>
<dbReference type="Pfam" id="PF03447">
    <property type="entry name" value="NAD_binding_3"/>
    <property type="match status" value="1"/>
</dbReference>
<comment type="pathway">
    <text evidence="5">Amino-acid biosynthesis; L-threonine biosynthesis; L-threonine from L-aspartate: step 1/5.</text>
</comment>
<evidence type="ECO:0000256" key="17">
    <source>
        <dbReference type="ARBA" id="ARBA00023002"/>
    </source>
</evidence>
<gene>
    <name evidence="27" type="ORF">METZ01_LOCUS29162</name>
</gene>
<comment type="pathway">
    <text evidence="2">Amino-acid biosynthesis; L-methionine biosynthesis via de novo pathway; L-homoserine from L-aspartate: step 1/3.</text>
</comment>
<keyword evidence="17" id="KW-0560">Oxidoreductase</keyword>
<dbReference type="SUPFAM" id="SSF53633">
    <property type="entry name" value="Carbamate kinase-like"/>
    <property type="match status" value="1"/>
</dbReference>
<dbReference type="GO" id="GO:0009088">
    <property type="term" value="P:threonine biosynthetic process"/>
    <property type="evidence" value="ECO:0007669"/>
    <property type="project" value="UniProtKB-UniPathway"/>
</dbReference>
<dbReference type="Pfam" id="PF22468">
    <property type="entry name" value="ACT_9"/>
    <property type="match status" value="2"/>
</dbReference>
<evidence type="ECO:0000256" key="9">
    <source>
        <dbReference type="ARBA" id="ARBA00022605"/>
    </source>
</evidence>
<dbReference type="InterPro" id="IPR018042">
    <property type="entry name" value="Aspartate_kinase_CS"/>
</dbReference>
<evidence type="ECO:0000256" key="22">
    <source>
        <dbReference type="ARBA" id="ARBA00023268"/>
    </source>
</evidence>
<dbReference type="PIRSF" id="PIRSF000727">
    <property type="entry name" value="ThrA"/>
    <property type="match status" value="1"/>
</dbReference>
<dbReference type="AlphaFoldDB" id="A0A381QBF5"/>
<dbReference type="UniPathway" id="UPA00051">
    <property type="reaction ID" value="UER00462"/>
</dbReference>
<evidence type="ECO:0000313" key="27">
    <source>
        <dbReference type="EMBL" id="SUZ76308.1"/>
    </source>
</evidence>
<evidence type="ECO:0000256" key="10">
    <source>
        <dbReference type="ARBA" id="ARBA00022679"/>
    </source>
</evidence>
<evidence type="ECO:0000256" key="8">
    <source>
        <dbReference type="ARBA" id="ARBA00011881"/>
    </source>
</evidence>
<evidence type="ECO:0000256" key="20">
    <source>
        <dbReference type="ARBA" id="ARBA00023154"/>
    </source>
</evidence>
<comment type="subunit">
    <text evidence="8">Homotetramer.</text>
</comment>
<keyword evidence="19" id="KW-0915">Sodium</keyword>
<evidence type="ECO:0000256" key="1">
    <source>
        <dbReference type="ARBA" id="ARBA00001920"/>
    </source>
</evidence>
<dbReference type="GO" id="GO:0005524">
    <property type="term" value="F:ATP binding"/>
    <property type="evidence" value="ECO:0007669"/>
    <property type="project" value="UniProtKB-KW"/>
</dbReference>
<keyword evidence="18" id="KW-0520">NAD</keyword>
<dbReference type="PANTHER" id="PTHR43070:SF3">
    <property type="entry name" value="HOMOSERINE DEHYDROGENASE"/>
    <property type="match status" value="1"/>
</dbReference>
<dbReference type="InterPro" id="IPR001341">
    <property type="entry name" value="Asp_kinase"/>
</dbReference>
<evidence type="ECO:0000256" key="11">
    <source>
        <dbReference type="ARBA" id="ARBA00022697"/>
    </source>
</evidence>
<dbReference type="Pfam" id="PF00696">
    <property type="entry name" value="AA_kinase"/>
    <property type="match status" value="1"/>
</dbReference>
<dbReference type="InterPro" id="IPR005106">
    <property type="entry name" value="Asp/hSer_DH_NAD-bd"/>
</dbReference>